<dbReference type="PROSITE" id="PS50294">
    <property type="entry name" value="WD_REPEATS_REGION"/>
    <property type="match status" value="2"/>
</dbReference>
<dbReference type="PROSITE" id="PS00678">
    <property type="entry name" value="WD_REPEATS_1"/>
    <property type="match status" value="2"/>
</dbReference>
<evidence type="ECO:0000256" key="11">
    <source>
        <dbReference type="PROSITE-ProRule" id="PRU00221"/>
    </source>
</evidence>
<comment type="similarity">
    <text evidence="2">Belongs to the WD repeat RTC1 family.</text>
</comment>
<evidence type="ECO:0000256" key="2">
    <source>
        <dbReference type="ARBA" id="ARBA00008863"/>
    </source>
</evidence>
<dbReference type="InterPro" id="IPR037590">
    <property type="entry name" value="WDR24"/>
</dbReference>
<dbReference type="KEGG" id="tbl:TBLA_0H00230"/>
<evidence type="ECO:0000256" key="3">
    <source>
        <dbReference type="ARBA" id="ARBA00015098"/>
    </source>
</evidence>
<dbReference type="Pfam" id="PF17120">
    <property type="entry name" value="zf-RING_16"/>
    <property type="match status" value="1"/>
</dbReference>
<feature type="compositionally biased region" description="Polar residues" evidence="12">
    <location>
        <begin position="584"/>
        <end position="594"/>
    </location>
</feature>
<keyword evidence="9" id="KW-0862">Zinc</keyword>
<dbReference type="eggNOG" id="KOG0269">
    <property type="taxonomic scope" value="Eukaryota"/>
</dbReference>
<evidence type="ECO:0000256" key="4">
    <source>
        <dbReference type="ARBA" id="ARBA00022554"/>
    </source>
</evidence>
<dbReference type="InterPro" id="IPR015943">
    <property type="entry name" value="WD40/YVTN_repeat-like_dom_sf"/>
</dbReference>
<evidence type="ECO:0000256" key="10">
    <source>
        <dbReference type="PROSITE-ProRule" id="PRU00175"/>
    </source>
</evidence>
<dbReference type="EMBL" id="HE806323">
    <property type="protein sequence ID" value="CCH62316.1"/>
    <property type="molecule type" value="Genomic_DNA"/>
</dbReference>
<dbReference type="InterPro" id="IPR036322">
    <property type="entry name" value="WD40_repeat_dom_sf"/>
</dbReference>
<gene>
    <name evidence="14" type="primary">TBLA0H00230</name>
    <name evidence="14" type="ORF">TBLA_0H00230</name>
</gene>
<dbReference type="STRING" id="1071380.I2H7G4"/>
<dbReference type="OrthoDB" id="60955at2759"/>
<evidence type="ECO:0000256" key="8">
    <source>
        <dbReference type="ARBA" id="ARBA00022771"/>
    </source>
</evidence>
<feature type="domain" description="RING-type" evidence="13">
    <location>
        <begin position="1285"/>
        <end position="1324"/>
    </location>
</feature>
<evidence type="ECO:0000256" key="1">
    <source>
        <dbReference type="ARBA" id="ARBA00004116"/>
    </source>
</evidence>
<feature type="region of interest" description="Disordered" evidence="12">
    <location>
        <begin position="572"/>
        <end position="594"/>
    </location>
</feature>
<sequence>MNQNSLQRNYNYRTANFGKLEENSISFNRQSFQIQHFPASSSRISSNGGSPRAEFLNKHVHVTTKSNQNDPNNGIRENSKLNNDVSKNRNMRYKKRINLFSREKLSPGPIYSIGTKKELSSIDKINDPAANTLVCAGKTHLGLYKFSPQKKSISLVHDFMSTNQSSQGIIKRNKQVKLSTIADVKTGYYNYKNYVAVSSNSTVISIYDINRSKSTNNPLVSSFQQHTRSINSFDFNMVHTNLIISGGQDGCIKIWDLRSNNPNRCDVSISTSSDSVRDVKWMPYHNFSSTPTGGLEASSENSMGYKFASIHDSGLLLKFDIRQPNQVEQKINAHTGPGLCLNWHPNLNYITTGGRDGKLCVWNLGDRNISDISTTPTSLSTPFSLGTGNTTSLNSIILPEITINTGFPVTKLKFRPAYVKNLVNSLFATSSMGEEAGVSVYSLARKYIPKHTLMTSSPSLGLVWWDDSIIFNIDRNYTINGWDLDEEPTVLDNMPKSKVTWRDIDGHGLLFINQNMGGYDVPDSVIKNIQLREKAPNGRVKLNNFINSNVSAGNTRLIDSLKKGMSYSALSSLGNERPSKPVPTMSNKSLSTISANSSHNNSVISSPLTYAFNNDQKSHQNIPSPLLIPLNLPHIINDMRLSRFPKNKQKLCTPEIKAIKESPIEVFQFLAKELEFSSVQEKQIEESKLTKKTLRKYDEESENDLMKRFGLGDMTTWTNLISKKTDDDQSSTNNSDDENESDNISYTDGEYTIPDNNSSIMTKSTVKLSKTITANSTFKQKTELLFRLVTICNHNASVYSFIDDLSNFKIWILIRDSLLWDLKWLCGSSLDPTADGQEELGDNHLKRTNGITPIQLGKDVSVSDTESLENIKNGSENIVNPYLNEKVIQYIPKKEKEPMKKSKSLVSDFGDQISHHSNLKKQLLLEKKKLQFDSVSNGDDNKLKDNKSKKSEMLQTETSPFYANHLIEDGSRGTELKEVSTTTTDGEHALDSNNSSHSSKEIKSDNENKIQTSRSISMVKESYYPNGIPIVNKRKPRTSFVDTFMPDPRSLGGIIDTSVLSNSKSSRSFDRSPTSKFTSTKEFQANASQSIAIMTKMSHTRSLDESPGNRFKDGPFAQGVFATEFMESLQSLRKWDSPQFEDEKSRVIAPWNTNRLLRQLFSQATESGNILLAINILTLFQNIYEVTGTDIVKNCFSQFINLLHRYELFEIASAQLKYSPWFDIFESDTRHDEFQIYCESCGKLVTNSPSKEKCSEEFQNTGDPAALERFGYWYCDSCRKPNTLCVICEQPMKKLAICLLECGHEFHFECGQQWFLEEKMDECPAGCLYSPPI</sequence>
<dbReference type="OMA" id="GRDGKCC"/>
<evidence type="ECO:0000259" key="13">
    <source>
        <dbReference type="PROSITE" id="PS50089"/>
    </source>
</evidence>
<dbReference type="GO" id="GO:0008270">
    <property type="term" value="F:zinc ion binding"/>
    <property type="evidence" value="ECO:0007669"/>
    <property type="project" value="UniProtKB-KW"/>
</dbReference>
<dbReference type="GO" id="GO:0005829">
    <property type="term" value="C:cytosol"/>
    <property type="evidence" value="ECO:0007669"/>
    <property type="project" value="TreeGrafter"/>
</dbReference>
<dbReference type="InterPro" id="IPR001680">
    <property type="entry name" value="WD40_rpt"/>
</dbReference>
<evidence type="ECO:0000313" key="14">
    <source>
        <dbReference type="EMBL" id="CCH62316.1"/>
    </source>
</evidence>
<dbReference type="Gene3D" id="2.130.10.10">
    <property type="entry name" value="YVTN repeat-like/Quinoprotein amine dehydrogenase"/>
    <property type="match status" value="2"/>
</dbReference>
<dbReference type="SUPFAM" id="SSF50978">
    <property type="entry name" value="WD40 repeat-like"/>
    <property type="match status" value="1"/>
</dbReference>
<dbReference type="Proteomes" id="UP000002866">
    <property type="component" value="Chromosome 8"/>
</dbReference>
<dbReference type="PROSITE" id="PS50089">
    <property type="entry name" value="ZF_RING_2"/>
    <property type="match status" value="1"/>
</dbReference>
<keyword evidence="7" id="KW-0677">Repeat</keyword>
<feature type="compositionally biased region" description="Basic and acidic residues" evidence="12">
    <location>
        <begin position="939"/>
        <end position="952"/>
    </location>
</feature>
<dbReference type="GO" id="GO:0016239">
    <property type="term" value="P:positive regulation of macroautophagy"/>
    <property type="evidence" value="ECO:0007669"/>
    <property type="project" value="TreeGrafter"/>
</dbReference>
<dbReference type="PANTHER" id="PTHR46200:SF1">
    <property type="entry name" value="GATOR COMPLEX PROTEIN WDR24"/>
    <property type="match status" value="1"/>
</dbReference>
<feature type="repeat" description="WD" evidence="11">
    <location>
        <begin position="223"/>
        <end position="265"/>
    </location>
</feature>
<keyword evidence="4" id="KW-0926">Vacuole</keyword>
<dbReference type="SMART" id="SM00320">
    <property type="entry name" value="WD40"/>
    <property type="match status" value="4"/>
</dbReference>
<dbReference type="GO" id="GO:0005774">
    <property type="term" value="C:vacuolar membrane"/>
    <property type="evidence" value="ECO:0007669"/>
    <property type="project" value="TreeGrafter"/>
</dbReference>
<evidence type="ECO:0000256" key="6">
    <source>
        <dbReference type="ARBA" id="ARBA00022723"/>
    </source>
</evidence>
<dbReference type="PANTHER" id="PTHR46200">
    <property type="entry name" value="GATOR COMPLEX PROTEIN WDR24"/>
    <property type="match status" value="1"/>
</dbReference>
<keyword evidence="8 10" id="KW-0863">Zinc-finger</keyword>
<dbReference type="Pfam" id="PF00400">
    <property type="entry name" value="WD40"/>
    <property type="match status" value="2"/>
</dbReference>
<name>I2H7G4_HENB6</name>
<dbReference type="GO" id="GO:0061700">
    <property type="term" value="C:GATOR2 complex"/>
    <property type="evidence" value="ECO:0007669"/>
    <property type="project" value="TreeGrafter"/>
</dbReference>
<dbReference type="PROSITE" id="PS50082">
    <property type="entry name" value="WD_REPEATS_2"/>
    <property type="match status" value="2"/>
</dbReference>
<feature type="repeat" description="WD" evidence="11">
    <location>
        <begin position="331"/>
        <end position="364"/>
    </location>
</feature>
<accession>I2H7G4</accession>
<feature type="region of interest" description="Disordered" evidence="12">
    <location>
        <begin position="934"/>
        <end position="1012"/>
    </location>
</feature>
<evidence type="ECO:0000256" key="12">
    <source>
        <dbReference type="SAM" id="MobiDB-lite"/>
    </source>
</evidence>
<dbReference type="InterPro" id="IPR049566">
    <property type="entry name" value="WDR59_RTC1-like_RING_Znf"/>
</dbReference>
<dbReference type="InParanoid" id="I2H7G4"/>
<feature type="compositionally biased region" description="Basic and acidic residues" evidence="12">
    <location>
        <begin position="966"/>
        <end position="978"/>
    </location>
</feature>
<feature type="region of interest" description="Disordered" evidence="12">
    <location>
        <begin position="724"/>
        <end position="752"/>
    </location>
</feature>
<dbReference type="RefSeq" id="XP_004181835.1">
    <property type="nucleotide sequence ID" value="XM_004181787.1"/>
</dbReference>
<proteinExistence type="inferred from homology"/>
<evidence type="ECO:0000313" key="15">
    <source>
        <dbReference type="Proteomes" id="UP000002866"/>
    </source>
</evidence>
<keyword evidence="6" id="KW-0479">Metal-binding</keyword>
<feature type="compositionally biased region" description="Basic and acidic residues" evidence="12">
    <location>
        <begin position="998"/>
        <end position="1008"/>
    </location>
</feature>
<feature type="region of interest" description="Disordered" evidence="12">
    <location>
        <begin position="63"/>
        <end position="82"/>
    </location>
</feature>
<dbReference type="InterPro" id="IPR001841">
    <property type="entry name" value="Znf_RING"/>
</dbReference>
<evidence type="ECO:0000256" key="5">
    <source>
        <dbReference type="ARBA" id="ARBA00022574"/>
    </source>
</evidence>
<dbReference type="GeneID" id="14497473"/>
<keyword evidence="15" id="KW-1185">Reference proteome</keyword>
<dbReference type="FunCoup" id="I2H7G4">
    <property type="interactions" value="134"/>
</dbReference>
<organism evidence="14 15">
    <name type="scientific">Henningerozyma blattae (strain ATCC 34711 / CBS 6284 / DSM 70876 / NBRC 10599 / NRRL Y-10934 / UCD 77-7)</name>
    <name type="common">Yeast</name>
    <name type="synonym">Tetrapisispora blattae</name>
    <dbReference type="NCBI Taxonomy" id="1071380"/>
    <lineage>
        <taxon>Eukaryota</taxon>
        <taxon>Fungi</taxon>
        <taxon>Dikarya</taxon>
        <taxon>Ascomycota</taxon>
        <taxon>Saccharomycotina</taxon>
        <taxon>Saccharomycetes</taxon>
        <taxon>Saccharomycetales</taxon>
        <taxon>Saccharomycetaceae</taxon>
        <taxon>Henningerozyma</taxon>
    </lineage>
</organism>
<protein>
    <recommendedName>
        <fullName evidence="3">Restriction of telomere capping protein 1</fullName>
    </recommendedName>
</protein>
<evidence type="ECO:0000256" key="9">
    <source>
        <dbReference type="ARBA" id="ARBA00022833"/>
    </source>
</evidence>
<dbReference type="InterPro" id="IPR019775">
    <property type="entry name" value="WD40_repeat_CS"/>
</dbReference>
<dbReference type="HOGENOM" id="CLU_008512_0_0_1"/>
<comment type="subcellular location">
    <subcellularLocation>
        <location evidence="1">Vacuole</location>
    </subcellularLocation>
</comment>
<evidence type="ECO:0000256" key="7">
    <source>
        <dbReference type="ARBA" id="ARBA00022737"/>
    </source>
</evidence>
<keyword evidence="5 11" id="KW-0853">WD repeat</keyword>
<dbReference type="GO" id="GO:1904263">
    <property type="term" value="P:positive regulation of TORC1 signaling"/>
    <property type="evidence" value="ECO:0007669"/>
    <property type="project" value="TreeGrafter"/>
</dbReference>
<reference evidence="14 15" key="1">
    <citation type="journal article" date="2011" name="Proc. Natl. Acad. Sci. U.S.A.">
        <title>Evolutionary erosion of yeast sex chromosomes by mating-type switching accidents.</title>
        <authorList>
            <person name="Gordon J.L."/>
            <person name="Armisen D."/>
            <person name="Proux-Wera E."/>
            <person name="Oheigeartaigh S.S."/>
            <person name="Byrne K.P."/>
            <person name="Wolfe K.H."/>
        </authorList>
    </citation>
    <scope>NUCLEOTIDE SEQUENCE [LARGE SCALE GENOMIC DNA]</scope>
    <source>
        <strain evidence="15">ATCC 34711 / CBS 6284 / DSM 70876 / NBRC 10599 / NRRL Y-10934 / UCD 77-7</strain>
    </source>
</reference>